<accession>A0A9P5LC05</accession>
<evidence type="ECO:0000256" key="1">
    <source>
        <dbReference type="SAM" id="MobiDB-lite"/>
    </source>
</evidence>
<dbReference type="OrthoDB" id="5083163at2759"/>
<sequence length="563" mass="62583">MGDTAAPLVRGSGPKERHRRSSRITDATWDFYRPLLCKLYKSYTLVVVMAFMKERFGFAPSKRQYGYRFEKWGIRKYHSTDKQGPTRNLANADDLPNEQIVSEFFDAMSPDLNSPGYAAGLYLDVPGNGAAQHAPSNASATSATSDAGASFVDEDTDFEDGLSSPGNPIVPISYPWGADDEAKKLVADFCSAMSDDENAFGLYLDLYDLLSNSPASSATAKSLLVTSLARVAQQPHNANRGRALLSCYRDYVRTRGSDRPFLFSMLDANMEELAETSEKSSIHNKICDTVRTVLDDDTMLGDIPHIYSVIDLVAYHCLASGLEVYEKTTTTADGQLPTLSAEDLLYQYVYKQPLAEAIRQGDDSPLRGCITWCVRQLKLTHKVPEKIASIPCDDSQRRWCDNVGLFCTLWHTMLLLVQNGTPPPWYGPCESALGISPSELLVSVCWMVGAEVSSPDSVDDIFKRANTVAETINSLPEAKLWIKFLRTFTWMNKLVDPGDDDKTFEATLLQHSRRYISATLNVQLPFPAEPVVDIPESDFHFLHGLEPFATDDSNNHMLNIFLP</sequence>
<name>A0A9P5LC05_9HYPO</name>
<evidence type="ECO:0000313" key="4">
    <source>
        <dbReference type="Proteomes" id="UP000722485"/>
    </source>
</evidence>
<evidence type="ECO:0000259" key="2">
    <source>
        <dbReference type="Pfam" id="PF14420"/>
    </source>
</evidence>
<proteinExistence type="predicted"/>
<comment type="caution">
    <text evidence="3">The sequence shown here is derived from an EMBL/GenBank/DDBJ whole genome shotgun (WGS) entry which is preliminary data.</text>
</comment>
<gene>
    <name evidence="3" type="ORF">G7Z17_g10776</name>
</gene>
<organism evidence="3 4">
    <name type="scientific">Cylindrodendrum hubeiense</name>
    <dbReference type="NCBI Taxonomy" id="595255"/>
    <lineage>
        <taxon>Eukaryota</taxon>
        <taxon>Fungi</taxon>
        <taxon>Dikarya</taxon>
        <taxon>Ascomycota</taxon>
        <taxon>Pezizomycotina</taxon>
        <taxon>Sordariomycetes</taxon>
        <taxon>Hypocreomycetidae</taxon>
        <taxon>Hypocreales</taxon>
        <taxon>Nectriaceae</taxon>
        <taxon>Cylindrodendrum</taxon>
    </lineage>
</organism>
<feature type="region of interest" description="Disordered" evidence="1">
    <location>
        <begin position="1"/>
        <end position="21"/>
    </location>
</feature>
<protein>
    <recommendedName>
        <fullName evidence="2">Clr5 domain-containing protein</fullName>
    </recommendedName>
</protein>
<reference evidence="3" key="1">
    <citation type="submission" date="2020-03" db="EMBL/GenBank/DDBJ databases">
        <title>Draft Genome Sequence of Cylindrodendrum hubeiense.</title>
        <authorList>
            <person name="Buettner E."/>
            <person name="Kellner H."/>
        </authorList>
    </citation>
    <scope>NUCLEOTIDE SEQUENCE</scope>
    <source>
        <strain evidence="3">IHI 201604</strain>
    </source>
</reference>
<feature type="domain" description="Clr5" evidence="2">
    <location>
        <begin position="26"/>
        <end position="76"/>
    </location>
</feature>
<dbReference type="InterPro" id="IPR025676">
    <property type="entry name" value="Clr5_dom"/>
</dbReference>
<dbReference type="AlphaFoldDB" id="A0A9P5LC05"/>
<dbReference type="EMBL" id="JAANBB010000369">
    <property type="protein sequence ID" value="KAF7543392.1"/>
    <property type="molecule type" value="Genomic_DNA"/>
</dbReference>
<dbReference type="Pfam" id="PF14420">
    <property type="entry name" value="Clr5"/>
    <property type="match status" value="1"/>
</dbReference>
<keyword evidence="4" id="KW-1185">Reference proteome</keyword>
<evidence type="ECO:0000313" key="3">
    <source>
        <dbReference type="EMBL" id="KAF7543392.1"/>
    </source>
</evidence>
<dbReference type="Proteomes" id="UP000722485">
    <property type="component" value="Unassembled WGS sequence"/>
</dbReference>